<feature type="coiled-coil region" evidence="9">
    <location>
        <begin position="156"/>
        <end position="183"/>
    </location>
</feature>
<dbReference type="CDD" id="cd22003">
    <property type="entry name" value="HMG-box_UBF1_rpt6-like"/>
    <property type="match status" value="1"/>
</dbReference>
<dbReference type="GO" id="GO:0005634">
    <property type="term" value="C:nucleus"/>
    <property type="evidence" value="ECO:0007669"/>
    <property type="project" value="UniProtKB-SubCell"/>
</dbReference>
<dbReference type="CDD" id="cd21998">
    <property type="entry name" value="HMG-box_UBF1_rpt1-like"/>
    <property type="match status" value="1"/>
</dbReference>
<dbReference type="PROSITE" id="PS50118">
    <property type="entry name" value="HMG_BOX_2"/>
    <property type="match status" value="5"/>
</dbReference>
<keyword evidence="2" id="KW-0677">Repeat</keyword>
<dbReference type="PANTHER" id="PTHR46318:SF5">
    <property type="entry name" value="NUCLEOLAR TRANSCRIPTION FACTOR 1 ISOFORM X1"/>
    <property type="match status" value="1"/>
</dbReference>
<evidence type="ECO:0000256" key="8">
    <source>
        <dbReference type="PROSITE-ProRule" id="PRU00267"/>
    </source>
</evidence>
<dbReference type="InterPro" id="IPR029215">
    <property type="entry name" value="HMG_box_5"/>
</dbReference>
<dbReference type="InterPro" id="IPR036910">
    <property type="entry name" value="HMG_box_dom_sf"/>
</dbReference>
<dbReference type="GO" id="GO:0003677">
    <property type="term" value="F:DNA binding"/>
    <property type="evidence" value="ECO:0007669"/>
    <property type="project" value="UniProtKB-UniRule"/>
</dbReference>
<feature type="DNA-binding region" description="HMG box" evidence="8">
    <location>
        <begin position="478"/>
        <end position="545"/>
    </location>
</feature>
<dbReference type="GeneTree" id="ENSGT00940000165754"/>
<feature type="DNA-binding region" description="HMG box" evidence="8">
    <location>
        <begin position="563"/>
        <end position="629"/>
    </location>
</feature>
<sequence>QEGAARLPLCPPVSSSDAIDIWTQDDLTTLLDRMHALVPESDTLKFKTTELHFDWEKVKFGPYSGEVCREKWLKLTTEIRKYRTMTELLIDAREFVKNPYKGKKLKTHPDFPKKPLTPYFRFFVEKRSKYAKLYPDLSNLDLTRCMSKIYKELPEKKKQMKYIEEYQRELENFEKAMAKFREEHPELVDTGKKKSDHPEKPKTPHQLWYNHEKKIFMKQNTEMNQRDVKEALRKQWSLLPDKKRLKWIHKALELQKEYEGAVRNYMESHPEYVHDDNIKSVLSKAERQLKDKHDGRPSKPPPNGYALFCAELMVGLKDIPCTERMIECSRQWRSLPHKEKDSFQKRCELKKRQFEVEFQRFLESLPEEERERVVNEDKGKEGKLATSTASRSLVPKVVGCKPPPLDPAWFVFCERCCARALSNRRHLTGSALISPICRTMWLGAYARKCLGADLSLSVSVQEEDGRDKKEAWKRGKTPETPKTAEEIFQQTKLVECLVKYKNDKKKALKALDAEWKGLDKKQKIFWIKAAAEDQKRYERELTTLRTTAAPPHNKKVKFEGEPKKPPVSGYQMFSQQLLSNGELARIDLKDRMVEIGRRWQKMSLAQKEKYKQMTEEAQRKYQVALDAWIKTLSSSERAAYKESIANKRKGGTKSSAPPAKMRITMPKADTSDLDSSHSQREVYENDEVNSDAAGAPGAQDSSDGEDDDSDEEEGDGTSGSDSDDSDEDGEEAEEEGEENQSSGSDSSTDDSDDSDSE</sequence>
<dbReference type="SMART" id="SM00398">
    <property type="entry name" value="HMG"/>
    <property type="match status" value="5"/>
</dbReference>
<evidence type="ECO:0000256" key="10">
    <source>
        <dbReference type="SAM" id="MobiDB-lite"/>
    </source>
</evidence>
<organism evidence="12">
    <name type="scientific">Petromyzon marinus</name>
    <name type="common">Sea lamprey</name>
    <dbReference type="NCBI Taxonomy" id="7757"/>
    <lineage>
        <taxon>Eukaryota</taxon>
        <taxon>Metazoa</taxon>
        <taxon>Chordata</taxon>
        <taxon>Craniata</taxon>
        <taxon>Vertebrata</taxon>
        <taxon>Cyclostomata</taxon>
        <taxon>Hyperoartia</taxon>
        <taxon>Petromyzontiformes</taxon>
        <taxon>Petromyzontidae</taxon>
        <taxon>Petromyzon</taxon>
    </lineage>
</organism>
<feature type="domain" description="HMG box" evidence="11">
    <location>
        <begin position="298"/>
        <end position="362"/>
    </location>
</feature>
<dbReference type="AlphaFoldDB" id="S4RXC0"/>
<dbReference type="CDD" id="cd22000">
    <property type="entry name" value="HMG-box_UBF1_rpt3"/>
    <property type="match status" value="1"/>
</dbReference>
<accession>S4RXC0</accession>
<feature type="domain" description="HMG box" evidence="11">
    <location>
        <begin position="478"/>
        <end position="545"/>
    </location>
</feature>
<feature type="compositionally biased region" description="Basic and acidic residues" evidence="10">
    <location>
        <begin position="184"/>
        <end position="202"/>
    </location>
</feature>
<keyword evidence="4 8" id="KW-0238">DNA-binding</keyword>
<reference evidence="12" key="2">
    <citation type="submission" date="2025-09" db="UniProtKB">
        <authorList>
            <consortium name="Ensembl"/>
        </authorList>
    </citation>
    <scope>IDENTIFICATION</scope>
</reference>
<name>S4RXC0_PETMA</name>
<feature type="DNA-binding region" description="HMG box" evidence="8">
    <location>
        <begin position="112"/>
        <end position="181"/>
    </location>
</feature>
<dbReference type="OMA" id="MAWNSME"/>
<feature type="domain" description="HMG box" evidence="11">
    <location>
        <begin position="198"/>
        <end position="266"/>
    </location>
</feature>
<evidence type="ECO:0000259" key="11">
    <source>
        <dbReference type="PROSITE" id="PS50118"/>
    </source>
</evidence>
<dbReference type="HOGENOM" id="CLU_021068_1_0_1"/>
<comment type="subcellular location">
    <subcellularLocation>
        <location evidence="1">Nucleus</location>
    </subcellularLocation>
</comment>
<feature type="DNA-binding region" description="HMG box" evidence="8">
    <location>
        <begin position="198"/>
        <end position="266"/>
    </location>
</feature>
<protein>
    <submittedName>
        <fullName evidence="12">Upstream binding transcription factor, like</fullName>
    </submittedName>
</protein>
<keyword evidence="3" id="KW-0805">Transcription regulation</keyword>
<evidence type="ECO:0000256" key="2">
    <source>
        <dbReference type="ARBA" id="ARBA00022737"/>
    </source>
</evidence>
<dbReference type="CDD" id="cd21999">
    <property type="entry name" value="HMG-box_UBF1_rpt2"/>
    <property type="match status" value="1"/>
</dbReference>
<keyword evidence="6" id="KW-0804">Transcription</keyword>
<feature type="compositionally biased region" description="Acidic residues" evidence="10">
    <location>
        <begin position="702"/>
        <end position="738"/>
    </location>
</feature>
<dbReference type="SUPFAM" id="SSF47095">
    <property type="entry name" value="HMG-box"/>
    <property type="match status" value="5"/>
</dbReference>
<feature type="region of interest" description="Disordered" evidence="10">
    <location>
        <begin position="643"/>
        <end position="757"/>
    </location>
</feature>
<evidence type="ECO:0000256" key="9">
    <source>
        <dbReference type="SAM" id="Coils"/>
    </source>
</evidence>
<keyword evidence="9" id="KW-0175">Coiled coil</keyword>
<evidence type="ECO:0000256" key="7">
    <source>
        <dbReference type="ARBA" id="ARBA00023242"/>
    </source>
</evidence>
<dbReference type="PANTHER" id="PTHR46318">
    <property type="entry name" value="UPSTREAM BINDING TRANSCRIPTION FACTOR"/>
    <property type="match status" value="1"/>
</dbReference>
<evidence type="ECO:0000256" key="6">
    <source>
        <dbReference type="ARBA" id="ARBA00023163"/>
    </source>
</evidence>
<dbReference type="InterPro" id="IPR009071">
    <property type="entry name" value="HMG_box_dom"/>
</dbReference>
<dbReference type="Ensembl" id="ENSPMAT00000009902.1">
    <property type="protein sequence ID" value="ENSPMAP00000009860.1"/>
    <property type="gene ID" value="ENSPMAG00000008940.1"/>
</dbReference>
<dbReference type="Pfam" id="PF14887">
    <property type="entry name" value="HMG_box_5"/>
    <property type="match status" value="1"/>
</dbReference>
<evidence type="ECO:0000256" key="4">
    <source>
        <dbReference type="ARBA" id="ARBA00023125"/>
    </source>
</evidence>
<feature type="domain" description="HMG box" evidence="11">
    <location>
        <begin position="112"/>
        <end position="181"/>
    </location>
</feature>
<proteinExistence type="predicted"/>
<dbReference type="Gene3D" id="1.10.30.10">
    <property type="entry name" value="High mobility group box domain"/>
    <property type="match status" value="5"/>
</dbReference>
<reference evidence="12" key="1">
    <citation type="submission" date="2025-08" db="UniProtKB">
        <authorList>
            <consortium name="Ensembl"/>
        </authorList>
    </citation>
    <scope>IDENTIFICATION</scope>
</reference>
<feature type="region of interest" description="Disordered" evidence="10">
    <location>
        <begin position="184"/>
        <end position="204"/>
    </location>
</feature>
<feature type="compositionally biased region" description="Basic and acidic residues" evidence="10">
    <location>
        <begin position="674"/>
        <end position="683"/>
    </location>
</feature>
<evidence type="ECO:0000256" key="3">
    <source>
        <dbReference type="ARBA" id="ARBA00023015"/>
    </source>
</evidence>
<keyword evidence="5" id="KW-0010">Activator</keyword>
<dbReference type="STRING" id="7757.ENSPMAP00000009860"/>
<feature type="compositionally biased region" description="Acidic residues" evidence="10">
    <location>
        <begin position="747"/>
        <end position="757"/>
    </location>
</feature>
<evidence type="ECO:0000256" key="5">
    <source>
        <dbReference type="ARBA" id="ARBA00023159"/>
    </source>
</evidence>
<feature type="DNA-binding region" description="HMG box" evidence="8">
    <location>
        <begin position="298"/>
        <end position="362"/>
    </location>
</feature>
<evidence type="ECO:0000256" key="1">
    <source>
        <dbReference type="ARBA" id="ARBA00004123"/>
    </source>
</evidence>
<dbReference type="Pfam" id="PF00505">
    <property type="entry name" value="HMG_box"/>
    <property type="match status" value="2"/>
</dbReference>
<dbReference type="InterPro" id="IPR051762">
    <property type="entry name" value="UBF1"/>
</dbReference>
<feature type="domain" description="HMG box" evidence="11">
    <location>
        <begin position="563"/>
        <end position="629"/>
    </location>
</feature>
<evidence type="ECO:0000313" key="12">
    <source>
        <dbReference type="Ensembl" id="ENSPMAP00000009860.1"/>
    </source>
</evidence>
<keyword evidence="7 8" id="KW-0539">Nucleus</keyword>